<dbReference type="Pfam" id="PF01485">
    <property type="entry name" value="IBR"/>
    <property type="match status" value="1"/>
</dbReference>
<feature type="domain" description="RING-type" evidence="12">
    <location>
        <begin position="139"/>
        <end position="336"/>
    </location>
</feature>
<name>A0A0M0LR18_9EUKA</name>
<feature type="region of interest" description="Disordered" evidence="10">
    <location>
        <begin position="1"/>
        <end position="29"/>
    </location>
</feature>
<dbReference type="PROSITE" id="PS00028">
    <property type="entry name" value="ZINC_FINGER_C2H2_1"/>
    <property type="match status" value="1"/>
</dbReference>
<dbReference type="SUPFAM" id="SSF57850">
    <property type="entry name" value="RING/U-box"/>
    <property type="match status" value="2"/>
</dbReference>
<accession>A0A0M0LR18</accession>
<evidence type="ECO:0000256" key="2">
    <source>
        <dbReference type="ARBA" id="ARBA00012251"/>
    </source>
</evidence>
<evidence type="ECO:0000256" key="8">
    <source>
        <dbReference type="ARBA" id="ARBA00022833"/>
    </source>
</evidence>
<dbReference type="EMBL" id="JWZX01000273">
    <property type="protein sequence ID" value="KOO53352.1"/>
    <property type="molecule type" value="Genomic_DNA"/>
</dbReference>
<evidence type="ECO:0000313" key="14">
    <source>
        <dbReference type="Proteomes" id="UP000037460"/>
    </source>
</evidence>
<keyword evidence="5" id="KW-0677">Repeat</keyword>
<evidence type="ECO:0000256" key="10">
    <source>
        <dbReference type="SAM" id="MobiDB-lite"/>
    </source>
</evidence>
<dbReference type="CDD" id="cd20335">
    <property type="entry name" value="BRcat_RBR"/>
    <property type="match status" value="1"/>
</dbReference>
<dbReference type="InterPro" id="IPR001841">
    <property type="entry name" value="Znf_RING"/>
</dbReference>
<evidence type="ECO:0000256" key="6">
    <source>
        <dbReference type="ARBA" id="ARBA00022771"/>
    </source>
</evidence>
<dbReference type="GO" id="GO:0008270">
    <property type="term" value="F:zinc ion binding"/>
    <property type="evidence" value="ECO:0007669"/>
    <property type="project" value="UniProtKB-KW"/>
</dbReference>
<dbReference type="GO" id="GO:0016567">
    <property type="term" value="P:protein ubiquitination"/>
    <property type="evidence" value="ECO:0007669"/>
    <property type="project" value="InterPro"/>
</dbReference>
<comment type="catalytic activity">
    <reaction evidence="1">
        <text>[E2 ubiquitin-conjugating enzyme]-S-ubiquitinyl-L-cysteine + [acceptor protein]-L-lysine = [E2 ubiquitin-conjugating enzyme]-L-cysteine + [acceptor protein]-N(6)-ubiquitinyl-L-lysine.</text>
        <dbReference type="EC" id="2.3.2.31"/>
    </reaction>
</comment>
<reference evidence="14" key="1">
    <citation type="journal article" date="2015" name="PLoS Genet.">
        <title>Genome Sequence and Transcriptome Analyses of Chrysochromulina tobin: Metabolic Tools for Enhanced Algal Fitness in the Prominent Order Prymnesiales (Haptophyceae).</title>
        <authorList>
            <person name="Hovde B.T."/>
            <person name="Deodato C.R."/>
            <person name="Hunsperger H.M."/>
            <person name="Ryken S.A."/>
            <person name="Yost W."/>
            <person name="Jha R.K."/>
            <person name="Patterson J."/>
            <person name="Monnat R.J. Jr."/>
            <person name="Barlow S.B."/>
            <person name="Starkenburg S.R."/>
            <person name="Cattolico R.A."/>
        </authorList>
    </citation>
    <scope>NUCLEOTIDE SEQUENCE</scope>
    <source>
        <strain evidence="14">CCMP291</strain>
    </source>
</reference>
<dbReference type="EC" id="2.3.2.31" evidence="2"/>
<dbReference type="SMART" id="SM00647">
    <property type="entry name" value="IBR"/>
    <property type="match status" value="1"/>
</dbReference>
<feature type="domain" description="RING-type" evidence="11">
    <location>
        <begin position="143"/>
        <end position="186"/>
    </location>
</feature>
<keyword evidence="3" id="KW-0808">Transferase</keyword>
<evidence type="ECO:0000256" key="1">
    <source>
        <dbReference type="ARBA" id="ARBA00001798"/>
    </source>
</evidence>
<proteinExistence type="predicted"/>
<evidence type="ECO:0000256" key="4">
    <source>
        <dbReference type="ARBA" id="ARBA00022723"/>
    </source>
</evidence>
<dbReference type="InterPro" id="IPR031127">
    <property type="entry name" value="E3_UB_ligase_RBR"/>
</dbReference>
<dbReference type="PROSITE" id="PS51873">
    <property type="entry name" value="TRIAD"/>
    <property type="match status" value="1"/>
</dbReference>
<evidence type="ECO:0000256" key="5">
    <source>
        <dbReference type="ARBA" id="ARBA00022737"/>
    </source>
</evidence>
<keyword evidence="8" id="KW-0862">Zinc</keyword>
<dbReference type="InterPro" id="IPR002867">
    <property type="entry name" value="IBR_dom"/>
</dbReference>
<comment type="caution">
    <text evidence="13">The sequence shown here is derived from an EMBL/GenBank/DDBJ whole genome shotgun (WGS) entry which is preliminary data.</text>
</comment>
<evidence type="ECO:0000259" key="11">
    <source>
        <dbReference type="PROSITE" id="PS50089"/>
    </source>
</evidence>
<dbReference type="AlphaFoldDB" id="A0A0M0LR18"/>
<dbReference type="InterPro" id="IPR044066">
    <property type="entry name" value="TRIAD_supradom"/>
</dbReference>
<dbReference type="Gene3D" id="3.30.40.10">
    <property type="entry name" value="Zinc/RING finger domain, C3HC4 (zinc finger)"/>
    <property type="match status" value="1"/>
</dbReference>
<dbReference type="PANTHER" id="PTHR11685">
    <property type="entry name" value="RBR FAMILY RING FINGER AND IBR DOMAIN-CONTAINING"/>
    <property type="match status" value="1"/>
</dbReference>
<keyword evidence="4" id="KW-0479">Metal-binding</keyword>
<evidence type="ECO:0000256" key="9">
    <source>
        <dbReference type="PROSITE-ProRule" id="PRU00175"/>
    </source>
</evidence>
<evidence type="ECO:0000256" key="7">
    <source>
        <dbReference type="ARBA" id="ARBA00022786"/>
    </source>
</evidence>
<dbReference type="OrthoDB" id="422495at2759"/>
<dbReference type="GO" id="GO:0061630">
    <property type="term" value="F:ubiquitin protein ligase activity"/>
    <property type="evidence" value="ECO:0007669"/>
    <property type="project" value="UniProtKB-EC"/>
</dbReference>
<keyword evidence="14" id="KW-1185">Reference proteome</keyword>
<gene>
    <name evidence="13" type="ORF">Ctob_010454</name>
</gene>
<dbReference type="InterPro" id="IPR013087">
    <property type="entry name" value="Znf_C2H2_type"/>
</dbReference>
<evidence type="ECO:0000313" key="13">
    <source>
        <dbReference type="EMBL" id="KOO53352.1"/>
    </source>
</evidence>
<organism evidence="13 14">
    <name type="scientific">Chrysochromulina tobinii</name>
    <dbReference type="NCBI Taxonomy" id="1460289"/>
    <lineage>
        <taxon>Eukaryota</taxon>
        <taxon>Haptista</taxon>
        <taxon>Haptophyta</taxon>
        <taxon>Prymnesiophyceae</taxon>
        <taxon>Prymnesiales</taxon>
        <taxon>Chrysochromulinaceae</taxon>
        <taxon>Chrysochromulina</taxon>
    </lineage>
</organism>
<keyword evidence="7" id="KW-0833">Ubl conjugation pathway</keyword>
<dbReference type="PROSITE" id="PS50089">
    <property type="entry name" value="ZF_RING_2"/>
    <property type="match status" value="1"/>
</dbReference>
<keyword evidence="6 9" id="KW-0863">Zinc-finger</keyword>
<protein>
    <recommendedName>
        <fullName evidence="2">RBR-type E3 ubiquitin transferase</fullName>
        <ecNumber evidence="2">2.3.2.31</ecNumber>
    </recommendedName>
</protein>
<sequence>MGLPVIPEAAHAGPSHPSGYELDGEWHPRNLPPPPRPPAAIAVLFAKGDVVLYHSAQGAPIPAEVLVVHNDDMPPYYTIRCEGVEKQVEQHRLALSLADPYLPGRSRSEEARISEADALYARKLEEDERTERRRRESMYTFKCCICQERCPVEGSFTAQSCDHRICSECFVGFVNADLSQEHVRCPHEGCGQPFEAAAIFDALVRYGQRDLAARFADARTEEALMADRSNFRRCPHPGCNYLFAWREGDRKHFDCPKCEHAFCLACTAAEGGGSGGEGVRVSPAHPGRTCAQRADELRRDADERRRFDEWQQNNSRADELFAEYVANDQDTRAAAQ</sequence>
<dbReference type="Proteomes" id="UP000037460">
    <property type="component" value="Unassembled WGS sequence"/>
</dbReference>
<evidence type="ECO:0000259" key="12">
    <source>
        <dbReference type="PROSITE" id="PS51873"/>
    </source>
</evidence>
<evidence type="ECO:0000256" key="3">
    <source>
        <dbReference type="ARBA" id="ARBA00022679"/>
    </source>
</evidence>
<dbReference type="InterPro" id="IPR013083">
    <property type="entry name" value="Znf_RING/FYVE/PHD"/>
</dbReference>